<reference evidence="2" key="2">
    <citation type="submission" date="2023-05" db="EMBL/GenBank/DDBJ databases">
        <authorList>
            <consortium name="Lawrence Berkeley National Laboratory"/>
            <person name="Steindorff A."/>
            <person name="Hensen N."/>
            <person name="Bonometti L."/>
            <person name="Westerberg I."/>
            <person name="Brannstrom I.O."/>
            <person name="Guillou S."/>
            <person name="Cros-Aarteil S."/>
            <person name="Calhoun S."/>
            <person name="Haridas S."/>
            <person name="Kuo A."/>
            <person name="Mondo S."/>
            <person name="Pangilinan J."/>
            <person name="Riley R."/>
            <person name="Labutti K."/>
            <person name="Andreopoulos B."/>
            <person name="Lipzen A."/>
            <person name="Chen C."/>
            <person name="Yanf M."/>
            <person name="Daum C."/>
            <person name="Ng V."/>
            <person name="Clum A."/>
            <person name="Ohm R."/>
            <person name="Martin F."/>
            <person name="Silar P."/>
            <person name="Natvig D."/>
            <person name="Lalanne C."/>
            <person name="Gautier V."/>
            <person name="Ament-Velasquez S.L."/>
            <person name="Kruys A."/>
            <person name="Hutchinson M.I."/>
            <person name="Powell A.J."/>
            <person name="Barry K."/>
            <person name="Miller A.N."/>
            <person name="Grigoriev I.V."/>
            <person name="Debuchy R."/>
            <person name="Gladieux P."/>
            <person name="Thoren M.H."/>
            <person name="Johannesson H."/>
        </authorList>
    </citation>
    <scope>NUCLEOTIDE SEQUENCE</scope>
    <source>
        <strain evidence="2">PSN293</strain>
    </source>
</reference>
<feature type="compositionally biased region" description="Low complexity" evidence="1">
    <location>
        <begin position="733"/>
        <end position="753"/>
    </location>
</feature>
<organism evidence="2 3">
    <name type="scientific">Rhypophila decipiens</name>
    <dbReference type="NCBI Taxonomy" id="261697"/>
    <lineage>
        <taxon>Eukaryota</taxon>
        <taxon>Fungi</taxon>
        <taxon>Dikarya</taxon>
        <taxon>Ascomycota</taxon>
        <taxon>Pezizomycotina</taxon>
        <taxon>Sordariomycetes</taxon>
        <taxon>Sordariomycetidae</taxon>
        <taxon>Sordariales</taxon>
        <taxon>Naviculisporaceae</taxon>
        <taxon>Rhypophila</taxon>
    </lineage>
</organism>
<name>A0AAN6XXF6_9PEZI</name>
<accession>A0AAN6XXF6</accession>
<evidence type="ECO:0000313" key="3">
    <source>
        <dbReference type="Proteomes" id="UP001301769"/>
    </source>
</evidence>
<dbReference type="Proteomes" id="UP001301769">
    <property type="component" value="Unassembled WGS sequence"/>
</dbReference>
<dbReference type="AlphaFoldDB" id="A0AAN6XXF6"/>
<proteinExistence type="predicted"/>
<dbReference type="EMBL" id="MU858293">
    <property type="protein sequence ID" value="KAK4207466.1"/>
    <property type="molecule type" value="Genomic_DNA"/>
</dbReference>
<feature type="region of interest" description="Disordered" evidence="1">
    <location>
        <begin position="518"/>
        <end position="546"/>
    </location>
</feature>
<sequence>MLVPGRKPSWQQQLRGTKAIEALKTGQPNRFPLDDVHRIGTWLLKEKSPTTTFRKRLLVARTEECDQILANELLTVKGELYVHEAAIVTFISLLSYEQARGQVFSIRPSSVTDPSDLFFDHRLSAYLQCIILSGHLNPDVCSEYEVTAARELLGVAAGTTKDFPSILGLLQAIGKEECEALLPVALVKKVLKKSHYRTNLIRELETLRRQRKWFDAYKLAHDLRNVIGLPRADRLLRDIFPQYPMWAAWRPNVRRIMSWEGVHLAPYRSQLGPVLDLEGPDTTGQQRGMLRISSPGAFAGLGRPEFSNDRHILDRLLDDLDTCLSIGPGSVELLIALCIESKGISTRALEQLESALGLRHDQSSQALANLTRSVSSKPNSTINTWAFSSALPILTVYPQLRKSYGDMYDIARRGPDVLSTAQRQFCQSLAENRVNDRLAEGILALGSALLYAHWLHEHWQPAYVDMLSNFPTEQETRSMLNMLEQTTSTSTRLGALDFLATRVGGTLLLRTTSSASTSTLSSTSTELPATPFSSASSSSSSGSPFSIPITPPTPIVITEDPIWYAKLDIERENFRRLLRGSIMRELDNKITTVCLKQSLAESDGFIREVSRIMIGNTDQVCVNMAKFLGNWAPPAGTAASWNSGSAAARVRVLNDCWKNLLLEMMRRRPPGMLDRCAEQLGLRTWEDWLDNLGRVFADNRHLQREAEMAGAGVAGFTNEKVAELTEEKRRNAMGRSGSGATASTGVSSAGGRA</sequence>
<gene>
    <name evidence="2" type="ORF">QBC37DRAFT_392750</name>
</gene>
<evidence type="ECO:0000256" key="1">
    <source>
        <dbReference type="SAM" id="MobiDB-lite"/>
    </source>
</evidence>
<reference evidence="2" key="1">
    <citation type="journal article" date="2023" name="Mol. Phylogenet. Evol.">
        <title>Genome-scale phylogeny and comparative genomics of the fungal order Sordariales.</title>
        <authorList>
            <person name="Hensen N."/>
            <person name="Bonometti L."/>
            <person name="Westerberg I."/>
            <person name="Brannstrom I.O."/>
            <person name="Guillou S."/>
            <person name="Cros-Aarteil S."/>
            <person name="Calhoun S."/>
            <person name="Haridas S."/>
            <person name="Kuo A."/>
            <person name="Mondo S."/>
            <person name="Pangilinan J."/>
            <person name="Riley R."/>
            <person name="LaButti K."/>
            <person name="Andreopoulos B."/>
            <person name="Lipzen A."/>
            <person name="Chen C."/>
            <person name="Yan M."/>
            <person name="Daum C."/>
            <person name="Ng V."/>
            <person name="Clum A."/>
            <person name="Steindorff A."/>
            <person name="Ohm R.A."/>
            <person name="Martin F."/>
            <person name="Silar P."/>
            <person name="Natvig D.O."/>
            <person name="Lalanne C."/>
            <person name="Gautier V."/>
            <person name="Ament-Velasquez S.L."/>
            <person name="Kruys A."/>
            <person name="Hutchinson M.I."/>
            <person name="Powell A.J."/>
            <person name="Barry K."/>
            <person name="Miller A.N."/>
            <person name="Grigoriev I.V."/>
            <person name="Debuchy R."/>
            <person name="Gladieux P."/>
            <person name="Hiltunen Thoren M."/>
            <person name="Johannesson H."/>
        </authorList>
    </citation>
    <scope>NUCLEOTIDE SEQUENCE</scope>
    <source>
        <strain evidence="2">PSN293</strain>
    </source>
</reference>
<evidence type="ECO:0000313" key="2">
    <source>
        <dbReference type="EMBL" id="KAK4207466.1"/>
    </source>
</evidence>
<comment type="caution">
    <text evidence="2">The sequence shown here is derived from an EMBL/GenBank/DDBJ whole genome shotgun (WGS) entry which is preliminary data.</text>
</comment>
<protein>
    <submittedName>
        <fullName evidence="2">Uncharacterized protein</fullName>
    </submittedName>
</protein>
<keyword evidence="3" id="KW-1185">Reference proteome</keyword>
<feature type="region of interest" description="Disordered" evidence="1">
    <location>
        <begin position="726"/>
        <end position="753"/>
    </location>
</feature>